<organism evidence="4 5">
    <name type="scientific">Desulfosarcina ovata subsp. sediminis</name>
    <dbReference type="NCBI Taxonomy" id="885957"/>
    <lineage>
        <taxon>Bacteria</taxon>
        <taxon>Pseudomonadati</taxon>
        <taxon>Thermodesulfobacteriota</taxon>
        <taxon>Desulfobacteria</taxon>
        <taxon>Desulfobacterales</taxon>
        <taxon>Desulfosarcinaceae</taxon>
        <taxon>Desulfosarcina</taxon>
    </lineage>
</organism>
<keyword evidence="2" id="KW-1133">Transmembrane helix</keyword>
<protein>
    <recommendedName>
        <fullName evidence="6">DUF4381 domain-containing protein</fullName>
    </recommendedName>
</protein>
<keyword evidence="2" id="KW-0812">Transmembrane</keyword>
<evidence type="ECO:0000256" key="1">
    <source>
        <dbReference type="SAM" id="MobiDB-lite"/>
    </source>
</evidence>
<accession>A0A5K7ZUC3</accession>
<name>A0A5K7ZUC3_9BACT</name>
<dbReference type="RefSeq" id="WP_155323950.1">
    <property type="nucleotide sequence ID" value="NZ_AP021876.1"/>
</dbReference>
<proteinExistence type="predicted"/>
<dbReference type="KEGG" id="dov:DSCO28_43920"/>
<evidence type="ECO:0000313" key="4">
    <source>
        <dbReference type="EMBL" id="BBO83826.1"/>
    </source>
</evidence>
<dbReference type="InterPro" id="IPR025489">
    <property type="entry name" value="DUF4381"/>
</dbReference>
<feature type="signal peptide" evidence="3">
    <location>
        <begin position="1"/>
        <end position="25"/>
    </location>
</feature>
<dbReference type="AlphaFoldDB" id="A0A5K7ZUC3"/>
<evidence type="ECO:0000256" key="2">
    <source>
        <dbReference type="SAM" id="Phobius"/>
    </source>
</evidence>
<keyword evidence="3" id="KW-0732">Signal</keyword>
<evidence type="ECO:0000256" key="3">
    <source>
        <dbReference type="SAM" id="SignalP"/>
    </source>
</evidence>
<evidence type="ECO:0008006" key="6">
    <source>
        <dbReference type="Google" id="ProtNLM"/>
    </source>
</evidence>
<feature type="region of interest" description="Disordered" evidence="1">
    <location>
        <begin position="211"/>
        <end position="235"/>
    </location>
</feature>
<dbReference type="Pfam" id="PF14316">
    <property type="entry name" value="DUF4381"/>
    <property type="match status" value="1"/>
</dbReference>
<dbReference type="EMBL" id="AP021876">
    <property type="protein sequence ID" value="BBO83826.1"/>
    <property type="molecule type" value="Genomic_DNA"/>
</dbReference>
<dbReference type="Proteomes" id="UP000425960">
    <property type="component" value="Chromosome"/>
</dbReference>
<evidence type="ECO:0000313" key="5">
    <source>
        <dbReference type="Proteomes" id="UP000425960"/>
    </source>
</evidence>
<keyword evidence="2" id="KW-0472">Membrane</keyword>
<reference evidence="4 5" key="1">
    <citation type="submission" date="2019-11" db="EMBL/GenBank/DDBJ databases">
        <title>Comparative genomics of hydrocarbon-degrading Desulfosarcina strains.</title>
        <authorList>
            <person name="Watanabe M."/>
            <person name="Kojima H."/>
            <person name="Fukui M."/>
        </authorList>
    </citation>
    <scope>NUCLEOTIDE SEQUENCE [LARGE SCALE GENOMIC DNA]</scope>
    <source>
        <strain evidence="4 5">28bB2T</strain>
    </source>
</reference>
<feature type="transmembrane region" description="Helical" evidence="2">
    <location>
        <begin position="68"/>
        <end position="89"/>
    </location>
</feature>
<sequence length="235" mass="25888">MRHTATIVIGLILWLATWQILPALAAEDPAPVAPPTATTPTAPDTPAPMTDIHDIRPPVPVGVDLPPWLIPVLLALAAVAFLAALWWWWRRHRKERAIETIVPELPPEMVAMQALDTISDVRGQNGKAFYFQLSAILRQYVFGRYAVGAPEMTTEEFVPCVDRLPIDGELARQLKNLCRAMDPVKFGGLGAEEKQMETDLFFVRGFVRQTTPKSGAEANQADPADAPKALPPREA</sequence>
<feature type="chain" id="PRO_5024459497" description="DUF4381 domain-containing protein" evidence="3">
    <location>
        <begin position="26"/>
        <end position="235"/>
    </location>
</feature>
<gene>
    <name evidence="4" type="ORF">DSCO28_43920</name>
</gene>